<feature type="compositionally biased region" description="Low complexity" evidence="1">
    <location>
        <begin position="258"/>
        <end position="277"/>
    </location>
</feature>
<evidence type="ECO:0000313" key="2">
    <source>
        <dbReference type="EMBL" id="MDX4957732.1"/>
    </source>
</evidence>
<dbReference type="InterPro" id="IPR050026">
    <property type="entry name" value="PHA_gran_PhaM_N"/>
</dbReference>
<comment type="caution">
    <text evidence="2">The sequence shown here is derived from an EMBL/GenBank/DDBJ whole genome shotgun (WGS) entry which is preliminary data.</text>
</comment>
<organism evidence="2 3">
    <name type="scientific">Delftia acidovorans</name>
    <name type="common">Pseudomonas acidovorans</name>
    <name type="synonym">Comamonas acidovorans</name>
    <dbReference type="NCBI Taxonomy" id="80866"/>
    <lineage>
        <taxon>Bacteria</taxon>
        <taxon>Pseudomonadati</taxon>
        <taxon>Pseudomonadota</taxon>
        <taxon>Betaproteobacteria</taxon>
        <taxon>Burkholderiales</taxon>
        <taxon>Comamonadaceae</taxon>
        <taxon>Delftia</taxon>
    </lineage>
</organism>
<dbReference type="EMBL" id="JAWWMZ010000020">
    <property type="protein sequence ID" value="MDX4957732.1"/>
    <property type="molecule type" value="Genomic_DNA"/>
</dbReference>
<dbReference type="NCBIfam" id="NF043076">
    <property type="entry name" value="PHA_gran_PhaM"/>
    <property type="match status" value="1"/>
</dbReference>
<evidence type="ECO:0000256" key="1">
    <source>
        <dbReference type="SAM" id="MobiDB-lite"/>
    </source>
</evidence>
<reference evidence="2" key="1">
    <citation type="submission" date="2023-11" db="EMBL/GenBank/DDBJ databases">
        <title>Identification and selenium tolerance of Delftia acidovorans R3-25.</title>
        <authorList>
            <person name="Zhang S."/>
            <person name="Liu Y."/>
            <person name="Guo Y."/>
        </authorList>
    </citation>
    <scope>NUCLEOTIDE SEQUENCE</scope>
    <source>
        <strain evidence="2">R3-25</strain>
    </source>
</reference>
<gene>
    <name evidence="2" type="ORF">SGN30_30310</name>
</gene>
<protein>
    <submittedName>
        <fullName evidence="2">PhaM family polyhydroxyalkanoate granule multifunctional regulatory protein</fullName>
    </submittedName>
</protein>
<dbReference type="AlphaFoldDB" id="A0AAJ2VG87"/>
<feature type="region of interest" description="Disordered" evidence="1">
    <location>
        <begin position="258"/>
        <end position="322"/>
    </location>
</feature>
<evidence type="ECO:0000313" key="3">
    <source>
        <dbReference type="Proteomes" id="UP001287445"/>
    </source>
</evidence>
<dbReference type="RefSeq" id="WP_319076838.1">
    <property type="nucleotide sequence ID" value="NZ_JAWWMZ010000020.1"/>
</dbReference>
<proteinExistence type="predicted"/>
<feature type="compositionally biased region" description="Low complexity" evidence="1">
    <location>
        <begin position="298"/>
        <end position="322"/>
    </location>
</feature>
<accession>A0AAJ2VG87</accession>
<name>A0AAJ2VG87_DELAC</name>
<sequence length="322" mass="32001">MSDASSFGFGKFIPGFDFLQGLAQSAGSATARPLGRLPEWVAPTVSIEEVDKRITELKAVQFWLDQNGKALAATIQALEVQRMTLSTLQGMNVSMGELAQAFQFPAAAAATAAAATAGKGAASAGQSDHSDWPMSAAGKAGKQEKPQAAPAQPPAEPPAAAAAAASADAGSKASGPEASAPKDEPAQAAAMGQAMQWWGALTQQFQQIAAKAMAEPMAPEAVAAAQRATGMAGDIAKAAMDRMTAQAGAFAAQAGKAAAPAAKAPAEAAKAAAKSPAKAPPKAPAKAPAKAAARKTAAKTTAKTTAKAPAAGKAPAKSRPPR</sequence>
<feature type="region of interest" description="Disordered" evidence="1">
    <location>
        <begin position="121"/>
        <end position="191"/>
    </location>
</feature>
<feature type="compositionally biased region" description="Low complexity" evidence="1">
    <location>
        <begin position="136"/>
        <end position="150"/>
    </location>
</feature>
<feature type="compositionally biased region" description="Low complexity" evidence="1">
    <location>
        <begin position="158"/>
        <end position="176"/>
    </location>
</feature>
<dbReference type="Proteomes" id="UP001287445">
    <property type="component" value="Unassembled WGS sequence"/>
</dbReference>